<dbReference type="HOGENOM" id="CLU_1463496_0_0_1"/>
<evidence type="ECO:0000256" key="1">
    <source>
        <dbReference type="SAM" id="MobiDB-lite"/>
    </source>
</evidence>
<feature type="region of interest" description="Disordered" evidence="1">
    <location>
        <begin position="159"/>
        <end position="185"/>
    </location>
</feature>
<reference evidence="2 3" key="1">
    <citation type="journal article" date="2005" name="PLoS Biol.">
        <title>The genomes of Oryza sativa: a history of duplications.</title>
        <authorList>
            <person name="Yu J."/>
            <person name="Wang J."/>
            <person name="Lin W."/>
            <person name="Li S."/>
            <person name="Li H."/>
            <person name="Zhou J."/>
            <person name="Ni P."/>
            <person name="Dong W."/>
            <person name="Hu S."/>
            <person name="Zeng C."/>
            <person name="Zhang J."/>
            <person name="Zhang Y."/>
            <person name="Li R."/>
            <person name="Xu Z."/>
            <person name="Li S."/>
            <person name="Li X."/>
            <person name="Zheng H."/>
            <person name="Cong L."/>
            <person name="Lin L."/>
            <person name="Yin J."/>
            <person name="Geng J."/>
            <person name="Li G."/>
            <person name="Shi J."/>
            <person name="Liu J."/>
            <person name="Lv H."/>
            <person name="Li J."/>
            <person name="Wang J."/>
            <person name="Deng Y."/>
            <person name="Ran L."/>
            <person name="Shi X."/>
            <person name="Wang X."/>
            <person name="Wu Q."/>
            <person name="Li C."/>
            <person name="Ren X."/>
            <person name="Wang J."/>
            <person name="Wang X."/>
            <person name="Li D."/>
            <person name="Liu D."/>
            <person name="Zhang X."/>
            <person name="Ji Z."/>
            <person name="Zhao W."/>
            <person name="Sun Y."/>
            <person name="Zhang Z."/>
            <person name="Bao J."/>
            <person name="Han Y."/>
            <person name="Dong L."/>
            <person name="Ji J."/>
            <person name="Chen P."/>
            <person name="Wu S."/>
            <person name="Liu J."/>
            <person name="Xiao Y."/>
            <person name="Bu D."/>
            <person name="Tan J."/>
            <person name="Yang L."/>
            <person name="Ye C."/>
            <person name="Zhang J."/>
            <person name="Xu J."/>
            <person name="Zhou Y."/>
            <person name="Yu Y."/>
            <person name="Zhang B."/>
            <person name="Zhuang S."/>
            <person name="Wei H."/>
            <person name="Liu B."/>
            <person name="Lei M."/>
            <person name="Yu H."/>
            <person name="Li Y."/>
            <person name="Xu H."/>
            <person name="Wei S."/>
            <person name="He X."/>
            <person name="Fang L."/>
            <person name="Zhang Z."/>
            <person name="Zhang Y."/>
            <person name="Huang X."/>
            <person name="Su Z."/>
            <person name="Tong W."/>
            <person name="Li J."/>
            <person name="Tong Z."/>
            <person name="Li S."/>
            <person name="Ye J."/>
            <person name="Wang L."/>
            <person name="Fang L."/>
            <person name="Lei T."/>
            <person name="Chen C."/>
            <person name="Chen H."/>
            <person name="Xu Z."/>
            <person name="Li H."/>
            <person name="Huang H."/>
            <person name="Zhang F."/>
            <person name="Xu H."/>
            <person name="Li N."/>
            <person name="Zhao C."/>
            <person name="Li S."/>
            <person name="Dong L."/>
            <person name="Huang Y."/>
            <person name="Li L."/>
            <person name="Xi Y."/>
            <person name="Qi Q."/>
            <person name="Li W."/>
            <person name="Zhang B."/>
            <person name="Hu W."/>
            <person name="Zhang Y."/>
            <person name="Tian X."/>
            <person name="Jiao Y."/>
            <person name="Liang X."/>
            <person name="Jin J."/>
            <person name="Gao L."/>
            <person name="Zheng W."/>
            <person name="Hao B."/>
            <person name="Liu S."/>
            <person name="Wang W."/>
            <person name="Yuan L."/>
            <person name="Cao M."/>
            <person name="McDermott J."/>
            <person name="Samudrala R."/>
            <person name="Wang J."/>
            <person name="Wong G.K."/>
            <person name="Yang H."/>
        </authorList>
    </citation>
    <scope>NUCLEOTIDE SEQUENCE [LARGE SCALE GENOMIC DNA]</scope>
    <source>
        <strain evidence="3">cv. 93-11</strain>
    </source>
</reference>
<evidence type="ECO:0000313" key="3">
    <source>
        <dbReference type="Proteomes" id="UP000007015"/>
    </source>
</evidence>
<protein>
    <submittedName>
        <fullName evidence="2">Uncharacterized protein</fullName>
    </submittedName>
</protein>
<gene>
    <name evidence="2" type="ORF">OsI_33550</name>
</gene>
<dbReference type="Proteomes" id="UP000007015">
    <property type="component" value="Chromosome 10"/>
</dbReference>
<accession>B8BGT3</accession>
<dbReference type="EMBL" id="CM000135">
    <property type="protein sequence ID" value="EEC66935.1"/>
    <property type="molecule type" value="Genomic_DNA"/>
</dbReference>
<organism evidence="2 3">
    <name type="scientific">Oryza sativa subsp. indica</name>
    <name type="common">Rice</name>
    <dbReference type="NCBI Taxonomy" id="39946"/>
    <lineage>
        <taxon>Eukaryota</taxon>
        <taxon>Viridiplantae</taxon>
        <taxon>Streptophyta</taxon>
        <taxon>Embryophyta</taxon>
        <taxon>Tracheophyta</taxon>
        <taxon>Spermatophyta</taxon>
        <taxon>Magnoliopsida</taxon>
        <taxon>Liliopsida</taxon>
        <taxon>Poales</taxon>
        <taxon>Poaceae</taxon>
        <taxon>BOP clade</taxon>
        <taxon>Oryzoideae</taxon>
        <taxon>Oryzeae</taxon>
        <taxon>Oryzinae</taxon>
        <taxon>Oryza</taxon>
        <taxon>Oryza sativa</taxon>
    </lineage>
</organism>
<dbReference type="AlphaFoldDB" id="B8BGT3"/>
<keyword evidence="3" id="KW-1185">Reference proteome</keyword>
<name>B8BGT3_ORYSI</name>
<evidence type="ECO:0000313" key="2">
    <source>
        <dbReference type="EMBL" id="EEC66935.1"/>
    </source>
</evidence>
<feature type="compositionally biased region" description="Basic and acidic residues" evidence="1">
    <location>
        <begin position="61"/>
        <end position="70"/>
    </location>
</feature>
<dbReference type="Gramene" id="BGIOSGA031932-TA">
    <property type="protein sequence ID" value="BGIOSGA031932-PA"/>
    <property type="gene ID" value="BGIOSGA031932"/>
</dbReference>
<proteinExistence type="predicted"/>
<feature type="compositionally biased region" description="Basic and acidic residues" evidence="1">
    <location>
        <begin position="161"/>
        <end position="185"/>
    </location>
</feature>
<dbReference type="OMA" id="CRRSIKI"/>
<feature type="region of interest" description="Disordered" evidence="1">
    <location>
        <begin position="31"/>
        <end position="70"/>
    </location>
</feature>
<sequence>MRCASSFPCISRLSLATERTVLASVARQTCSPKTTSQKRDEGLREATAPREVNRPGTEGVTTRERYEGVGESRKRVVEEGSVCTSSAVAYPVIGVRRGGEVAVAALPQDRRERGEGVGDVEEEGSRGRKRGVELVGCLLLSMPSSGSMGSGRVCRRSIKIVGREREGPGMPRKKELEEGSEDGPR</sequence>
<feature type="compositionally biased region" description="Basic and acidic residues" evidence="1">
    <location>
        <begin position="37"/>
        <end position="53"/>
    </location>
</feature>